<dbReference type="UniPathway" id="UPA00560"/>
<feature type="region of interest" description="Disordered" evidence="6">
    <location>
        <begin position="257"/>
        <end position="292"/>
    </location>
</feature>
<dbReference type="AlphaFoldDB" id="A0A2I2KSC1"/>
<feature type="binding site" evidence="5">
    <location>
        <position position="166"/>
    </location>
    <ligand>
        <name>adenosylcob(III)alamin</name>
        <dbReference type="ChEBI" id="CHEBI:18408"/>
    </ligand>
</feature>
<evidence type="ECO:0000256" key="5">
    <source>
        <dbReference type="HAMAP-Rule" id="MF_00601"/>
    </source>
</evidence>
<evidence type="ECO:0000256" key="3">
    <source>
        <dbReference type="ARBA" id="ARBA00023285"/>
    </source>
</evidence>
<dbReference type="Pfam" id="PF05985">
    <property type="entry name" value="EutC"/>
    <property type="match status" value="1"/>
</dbReference>
<organism evidence="7 8">
    <name type="scientific">Frankia canadensis</name>
    <dbReference type="NCBI Taxonomy" id="1836972"/>
    <lineage>
        <taxon>Bacteria</taxon>
        <taxon>Bacillati</taxon>
        <taxon>Actinomycetota</taxon>
        <taxon>Actinomycetes</taxon>
        <taxon>Frankiales</taxon>
        <taxon>Frankiaceae</taxon>
        <taxon>Frankia</taxon>
    </lineage>
</organism>
<dbReference type="OrthoDB" id="114248at2"/>
<evidence type="ECO:0000256" key="2">
    <source>
        <dbReference type="ARBA" id="ARBA00023239"/>
    </source>
</evidence>
<dbReference type="GO" id="GO:0046336">
    <property type="term" value="P:ethanolamine catabolic process"/>
    <property type="evidence" value="ECO:0007669"/>
    <property type="project" value="UniProtKB-UniRule"/>
</dbReference>
<dbReference type="PANTHER" id="PTHR39330:SF1">
    <property type="entry name" value="ETHANOLAMINE AMMONIA-LYASE SMALL SUBUNIT"/>
    <property type="match status" value="1"/>
</dbReference>
<comment type="function">
    <text evidence="5">Catalyzes the deamination of various vicinal amino-alcohols to oxo compounds. Allows this organism to utilize ethanolamine as the sole source of nitrogen and carbon in the presence of external vitamin B12.</text>
</comment>
<dbReference type="Proteomes" id="UP000234331">
    <property type="component" value="Unassembled WGS sequence"/>
</dbReference>
<dbReference type="InterPro" id="IPR009246">
    <property type="entry name" value="EutC"/>
</dbReference>
<accession>A0A2I2KSC1</accession>
<keyword evidence="2 5" id="KW-0456">Lyase</keyword>
<keyword evidence="8" id="KW-1185">Reference proteome</keyword>
<dbReference type="GO" id="GO:0009350">
    <property type="term" value="C:ethanolamine ammonia-lyase complex"/>
    <property type="evidence" value="ECO:0007669"/>
    <property type="project" value="UniProtKB-UniRule"/>
</dbReference>
<dbReference type="GO" id="GO:0031419">
    <property type="term" value="F:cobalamin binding"/>
    <property type="evidence" value="ECO:0007669"/>
    <property type="project" value="UniProtKB-UniRule"/>
</dbReference>
<proteinExistence type="inferred from homology"/>
<evidence type="ECO:0000313" key="8">
    <source>
        <dbReference type="Proteomes" id="UP000234331"/>
    </source>
</evidence>
<dbReference type="InterPro" id="IPR042251">
    <property type="entry name" value="EutC_C"/>
</dbReference>
<evidence type="ECO:0000256" key="1">
    <source>
        <dbReference type="ARBA" id="ARBA00022628"/>
    </source>
</evidence>
<keyword evidence="4 5" id="KW-1283">Bacterial microcompartment</keyword>
<comment type="subunit">
    <text evidence="5">The basic unit is a heterodimer which dimerizes to form tetramers. The heterotetramers trimerize; 6 large subunits form a core ring with 6 small subunits projecting outwards.</text>
</comment>
<dbReference type="PANTHER" id="PTHR39330">
    <property type="entry name" value="ETHANOLAMINE AMMONIA-LYASE LIGHT CHAIN"/>
    <property type="match status" value="1"/>
</dbReference>
<comment type="catalytic activity">
    <reaction evidence="5">
        <text>ethanolamine = acetaldehyde + NH4(+)</text>
        <dbReference type="Rhea" id="RHEA:15313"/>
        <dbReference type="ChEBI" id="CHEBI:15343"/>
        <dbReference type="ChEBI" id="CHEBI:28938"/>
        <dbReference type="ChEBI" id="CHEBI:57603"/>
        <dbReference type="EC" id="4.3.1.7"/>
    </reaction>
</comment>
<comment type="subcellular location">
    <subcellularLocation>
        <location evidence="5">Bacterial microcompartment</location>
    </subcellularLocation>
</comment>
<dbReference type="GO" id="GO:0031471">
    <property type="term" value="C:ethanolamine degradation polyhedral organelle"/>
    <property type="evidence" value="ECO:0007669"/>
    <property type="project" value="UniProtKB-UniRule"/>
</dbReference>
<protein>
    <recommendedName>
        <fullName evidence="5">Ethanolamine ammonia-lyase small subunit</fullName>
        <shortName evidence="5">EAL small subunit</shortName>
        <ecNumber evidence="5">4.3.1.7</ecNumber>
    </recommendedName>
</protein>
<dbReference type="InterPro" id="IPR042255">
    <property type="entry name" value="EutC_N"/>
</dbReference>
<dbReference type="Gene3D" id="3.40.50.11240">
    <property type="entry name" value="Ethanolamine ammonia-lyase light chain (EutC)"/>
    <property type="match status" value="1"/>
</dbReference>
<evidence type="ECO:0000256" key="4">
    <source>
        <dbReference type="ARBA" id="ARBA00024446"/>
    </source>
</evidence>
<feature type="binding site" evidence="5">
    <location>
        <position position="187"/>
    </location>
    <ligand>
        <name>adenosylcob(III)alamin</name>
        <dbReference type="ChEBI" id="CHEBI:18408"/>
    </ligand>
</feature>
<dbReference type="EMBL" id="FZMO01000179">
    <property type="protein sequence ID" value="SNQ48567.1"/>
    <property type="molecule type" value="Genomic_DNA"/>
</dbReference>
<comment type="similarity">
    <text evidence="5">Belongs to the EutC family.</text>
</comment>
<dbReference type="RefSeq" id="WP_101832220.1">
    <property type="nucleotide sequence ID" value="NZ_FZMO01000179.1"/>
</dbReference>
<name>A0A2I2KSC1_9ACTN</name>
<keyword evidence="3 5" id="KW-0170">Cobalt</keyword>
<evidence type="ECO:0000313" key="7">
    <source>
        <dbReference type="EMBL" id="SNQ48567.1"/>
    </source>
</evidence>
<keyword evidence="1 5" id="KW-0846">Cobalamin</keyword>
<reference evidence="7 8" key="1">
    <citation type="submission" date="2017-06" db="EMBL/GenBank/DDBJ databases">
        <authorList>
            <person name="Kim H.J."/>
            <person name="Triplett B.A."/>
        </authorList>
    </citation>
    <scope>NUCLEOTIDE SEQUENCE [LARGE SCALE GENOMIC DNA]</scope>
    <source>
        <strain evidence="7">FRACA_ARgP5</strain>
    </source>
</reference>
<dbReference type="EC" id="4.3.1.7" evidence="5"/>
<feature type="compositionally biased region" description="Basic and acidic residues" evidence="6">
    <location>
        <begin position="281"/>
        <end position="292"/>
    </location>
</feature>
<evidence type="ECO:0000256" key="6">
    <source>
        <dbReference type="SAM" id="MobiDB-lite"/>
    </source>
</evidence>
<dbReference type="Gene3D" id="1.10.30.40">
    <property type="entry name" value="Ethanolamine ammonia-lyase light chain (EutC), N-terminal domain"/>
    <property type="match status" value="1"/>
</dbReference>
<dbReference type="GO" id="GO:0006520">
    <property type="term" value="P:amino acid metabolic process"/>
    <property type="evidence" value="ECO:0007669"/>
    <property type="project" value="InterPro"/>
</dbReference>
<comment type="cofactor">
    <cofactor evidence="5">
        <name>adenosylcob(III)alamin</name>
        <dbReference type="ChEBI" id="CHEBI:18408"/>
    </cofactor>
    <text evidence="5">Binds between the large and small subunits.</text>
</comment>
<comment type="caution">
    <text evidence="5">Lacks conserved residue(s) required for the propagation of feature annotation.</text>
</comment>
<comment type="pathway">
    <text evidence="5">Amine and polyamine degradation; ethanolamine degradation.</text>
</comment>
<sequence length="292" mass="30989">MTDAAISRSEHACDPLSDPRVSAALATPARLFLGSAGTSYRTADLLRLRVDHALAKDALAAVVDVDHPALREVAGRWGLIDVATQARSHREYLLRPDLGRRLDADGVTRIRRTATRGADLQVVLGDGLSPEALAVSGPAVVAGLRAGAVGMGWSFATPVFVRRARVGVLNDIGVHTACRVAILLIGERPGLRTRRSLSAYLAFRPRAGDTDAERNLVCNISPHGVSVRAAVERITSLMADLVAAGASGFTVKERLGQADRAAGKPIRPGSGRTLRTGPEARPPRTEIEREAE</sequence>
<gene>
    <name evidence="5 7" type="primary">eutC</name>
    <name evidence="7" type="ORF">FRACA_260021</name>
</gene>
<dbReference type="HAMAP" id="MF_00601">
    <property type="entry name" value="EutC"/>
    <property type="match status" value="1"/>
</dbReference>
<dbReference type="GO" id="GO:0008851">
    <property type="term" value="F:ethanolamine ammonia-lyase activity"/>
    <property type="evidence" value="ECO:0007669"/>
    <property type="project" value="UniProtKB-UniRule"/>
</dbReference>